<keyword evidence="5" id="KW-0288">FMN</keyword>
<evidence type="ECO:0000256" key="6">
    <source>
        <dbReference type="ARBA" id="ARBA00022975"/>
    </source>
</evidence>
<dbReference type="PANTHER" id="PTHR48109">
    <property type="entry name" value="DIHYDROOROTATE DEHYDROGENASE (QUINONE), MITOCHONDRIAL-RELATED"/>
    <property type="match status" value="1"/>
</dbReference>
<dbReference type="SUPFAM" id="SSF51395">
    <property type="entry name" value="FMN-linked oxidoreductases"/>
    <property type="match status" value="1"/>
</dbReference>
<dbReference type="GO" id="GO:0006207">
    <property type="term" value="P:'de novo' pyrimidine nucleobase biosynthetic process"/>
    <property type="evidence" value="ECO:0007669"/>
    <property type="project" value="InterPro"/>
</dbReference>
<dbReference type="AlphaFoldDB" id="A0AA35W971"/>
<keyword evidence="4" id="KW-0285">Flavoprotein</keyword>
<evidence type="ECO:0000256" key="1">
    <source>
        <dbReference type="ARBA" id="ARBA00001917"/>
    </source>
</evidence>
<protein>
    <recommendedName>
        <fullName evidence="9">Dihydroorotate oxidase</fullName>
    </recommendedName>
</protein>
<dbReference type="InterPro" id="IPR005720">
    <property type="entry name" value="Dihydroorotate_DH_cat"/>
</dbReference>
<comment type="caution">
    <text evidence="11">The sequence shown here is derived from an EMBL/GenBank/DDBJ whole genome shotgun (WGS) entry which is preliminary data.</text>
</comment>
<keyword evidence="8" id="KW-0472">Membrane</keyword>
<dbReference type="InterPro" id="IPR012135">
    <property type="entry name" value="Dihydroorotate_DH_1_2"/>
</dbReference>
<keyword evidence="7" id="KW-0560">Oxidoreductase</keyword>
<dbReference type="GO" id="GO:0005886">
    <property type="term" value="C:plasma membrane"/>
    <property type="evidence" value="ECO:0007669"/>
    <property type="project" value="TreeGrafter"/>
</dbReference>
<reference evidence="11" key="1">
    <citation type="submission" date="2023-03" db="EMBL/GenBank/DDBJ databases">
        <authorList>
            <person name="Steffen K."/>
            <person name="Cardenas P."/>
        </authorList>
    </citation>
    <scope>NUCLEOTIDE SEQUENCE</scope>
</reference>
<dbReference type="InterPro" id="IPR013785">
    <property type="entry name" value="Aldolase_TIM"/>
</dbReference>
<dbReference type="GO" id="GO:0005737">
    <property type="term" value="C:cytoplasm"/>
    <property type="evidence" value="ECO:0007669"/>
    <property type="project" value="InterPro"/>
</dbReference>
<evidence type="ECO:0000256" key="8">
    <source>
        <dbReference type="ARBA" id="ARBA00023136"/>
    </source>
</evidence>
<proteinExistence type="predicted"/>
<evidence type="ECO:0000313" key="12">
    <source>
        <dbReference type="Proteomes" id="UP001174909"/>
    </source>
</evidence>
<sequence length="333" mass="36274">MGNNLSIYRNLIRPALFLLPAESAYDLATVALRLSPLWRVIGAMNSFESSNIRTTVGGINIKNPVGLAAGLDKDCKVLPALSSLGFGYVTCGTVTLHPRPGNPKKRLIRDRSREALINSMGFPNKGLDSAVERIKRARRRCLDTPIVVSVSGTEIDDIVTCHRRLEPLVDAVEINISSPNTEGLRIFQEPDVLETLLNTINAGRSKPLFVKMPPFPRKTRMLRTTIPVENPQLEVGSGGLSGKPIYEQMLRMVSEMRERIGDKADINACGGVFTAKDARRVIEAGATTIQMLTGFVYNGPCVAPHINKALSNSLAETHGVGSIHELVAIKTRA</sequence>
<name>A0AA35W971_GEOBA</name>
<dbReference type="Gene3D" id="3.20.20.70">
    <property type="entry name" value="Aldolase class I"/>
    <property type="match status" value="1"/>
</dbReference>
<evidence type="ECO:0000256" key="7">
    <source>
        <dbReference type="ARBA" id="ARBA00023002"/>
    </source>
</evidence>
<dbReference type="Pfam" id="PF01180">
    <property type="entry name" value="DHO_dh"/>
    <property type="match status" value="2"/>
</dbReference>
<evidence type="ECO:0000259" key="10">
    <source>
        <dbReference type="Pfam" id="PF01180"/>
    </source>
</evidence>
<evidence type="ECO:0000256" key="5">
    <source>
        <dbReference type="ARBA" id="ARBA00022643"/>
    </source>
</evidence>
<evidence type="ECO:0000256" key="4">
    <source>
        <dbReference type="ARBA" id="ARBA00022630"/>
    </source>
</evidence>
<dbReference type="EMBL" id="CASHTH010001216">
    <property type="protein sequence ID" value="CAI8012788.1"/>
    <property type="molecule type" value="Genomic_DNA"/>
</dbReference>
<evidence type="ECO:0000313" key="11">
    <source>
        <dbReference type="EMBL" id="CAI8012788.1"/>
    </source>
</evidence>
<gene>
    <name evidence="11" type="ORF">GBAR_LOCUS8175</name>
</gene>
<feature type="domain" description="Dihydroorotate dehydrogenase catalytic" evidence="10">
    <location>
        <begin position="223"/>
        <end position="313"/>
    </location>
</feature>
<accession>A0AA35W971</accession>
<dbReference type="GO" id="GO:0004152">
    <property type="term" value="F:dihydroorotate dehydrogenase activity"/>
    <property type="evidence" value="ECO:0007669"/>
    <property type="project" value="InterPro"/>
</dbReference>
<dbReference type="InterPro" id="IPR005719">
    <property type="entry name" value="Dihydroorotate_DH_2"/>
</dbReference>
<keyword evidence="6" id="KW-0665">Pyrimidine biosynthesis</keyword>
<keyword evidence="12" id="KW-1185">Reference proteome</keyword>
<dbReference type="CDD" id="cd04738">
    <property type="entry name" value="DHOD_2_like"/>
    <property type="match status" value="1"/>
</dbReference>
<comment type="pathway">
    <text evidence="3">Pyrimidine metabolism; UMP biosynthesis via de novo pathway.</text>
</comment>
<comment type="function">
    <text evidence="2">Catalyzes the conversion of dihydroorotate to orotate with quinone as electron acceptor.</text>
</comment>
<dbReference type="GO" id="GO:0006222">
    <property type="term" value="P:UMP biosynthetic process"/>
    <property type="evidence" value="ECO:0007669"/>
    <property type="project" value="InterPro"/>
</dbReference>
<organism evidence="11 12">
    <name type="scientific">Geodia barretti</name>
    <name type="common">Barrett's horny sponge</name>
    <dbReference type="NCBI Taxonomy" id="519541"/>
    <lineage>
        <taxon>Eukaryota</taxon>
        <taxon>Metazoa</taxon>
        <taxon>Porifera</taxon>
        <taxon>Demospongiae</taxon>
        <taxon>Heteroscleromorpha</taxon>
        <taxon>Tetractinellida</taxon>
        <taxon>Astrophorina</taxon>
        <taxon>Geodiidae</taxon>
        <taxon>Geodia</taxon>
    </lineage>
</organism>
<dbReference type="Proteomes" id="UP001174909">
    <property type="component" value="Unassembled WGS sequence"/>
</dbReference>
<evidence type="ECO:0000256" key="2">
    <source>
        <dbReference type="ARBA" id="ARBA00003125"/>
    </source>
</evidence>
<dbReference type="InterPro" id="IPR050074">
    <property type="entry name" value="DHO_dehydrogenase"/>
</dbReference>
<dbReference type="PIRSF" id="PIRSF000164">
    <property type="entry name" value="DHO_oxidase"/>
    <property type="match status" value="1"/>
</dbReference>
<evidence type="ECO:0000256" key="3">
    <source>
        <dbReference type="ARBA" id="ARBA00004725"/>
    </source>
</evidence>
<evidence type="ECO:0000256" key="9">
    <source>
        <dbReference type="ARBA" id="ARBA00031623"/>
    </source>
</evidence>
<comment type="cofactor">
    <cofactor evidence="1">
        <name>FMN</name>
        <dbReference type="ChEBI" id="CHEBI:58210"/>
    </cofactor>
</comment>
<dbReference type="PANTHER" id="PTHR48109:SF4">
    <property type="entry name" value="DIHYDROOROTATE DEHYDROGENASE (QUINONE), MITOCHONDRIAL"/>
    <property type="match status" value="1"/>
</dbReference>
<feature type="domain" description="Dihydroorotate dehydrogenase catalytic" evidence="10">
    <location>
        <begin position="53"/>
        <end position="214"/>
    </location>
</feature>